<dbReference type="Gene3D" id="3.40.50.2000">
    <property type="entry name" value="Glycogen Phosphorylase B"/>
    <property type="match status" value="1"/>
</dbReference>
<proteinExistence type="predicted"/>
<protein>
    <submittedName>
        <fullName evidence="1">Uncharacterized protein</fullName>
    </submittedName>
</protein>
<evidence type="ECO:0000313" key="2">
    <source>
        <dbReference type="Proteomes" id="UP000596739"/>
    </source>
</evidence>
<dbReference type="EMBL" id="JAENHN010000055">
    <property type="protein sequence ID" value="MBK1813059.1"/>
    <property type="molecule type" value="Genomic_DNA"/>
</dbReference>
<comment type="caution">
    <text evidence="1">The sequence shown here is derived from an EMBL/GenBank/DDBJ whole genome shotgun (WGS) entry which is preliminary data.</text>
</comment>
<evidence type="ECO:0000313" key="1">
    <source>
        <dbReference type="EMBL" id="MBK1813059.1"/>
    </source>
</evidence>
<dbReference type="Proteomes" id="UP000596739">
    <property type="component" value="Unassembled WGS sequence"/>
</dbReference>
<dbReference type="SUPFAM" id="SSF53756">
    <property type="entry name" value="UDP-Glycosyltransferase/glycogen phosphorylase"/>
    <property type="match status" value="1"/>
</dbReference>
<organism evidence="1 2">
    <name type="scientific">Clostridium yunnanense</name>
    <dbReference type="NCBI Taxonomy" id="2800325"/>
    <lineage>
        <taxon>Bacteria</taxon>
        <taxon>Bacillati</taxon>
        <taxon>Bacillota</taxon>
        <taxon>Clostridia</taxon>
        <taxon>Eubacteriales</taxon>
        <taxon>Clostridiaceae</taxon>
        <taxon>Clostridium</taxon>
    </lineage>
</organism>
<name>A0ABS1EUQ7_9CLOT</name>
<keyword evidence="2" id="KW-1185">Reference proteome</keyword>
<dbReference type="RefSeq" id="WP_200272826.1">
    <property type="nucleotide sequence ID" value="NZ_JAENHN010000055.1"/>
</dbReference>
<accession>A0ABS1EUQ7</accession>
<reference evidence="2" key="1">
    <citation type="submission" date="2021-01" db="EMBL/GenBank/DDBJ databases">
        <title>Genome public.</title>
        <authorList>
            <person name="Liu C."/>
            <person name="Sun Q."/>
        </authorList>
    </citation>
    <scope>NUCLEOTIDE SEQUENCE [LARGE SCALE GENOMIC DNA]</scope>
    <source>
        <strain evidence="2">YIM B02505</strain>
    </source>
</reference>
<gene>
    <name evidence="1" type="ORF">JHL18_20775</name>
</gene>
<sequence length="389" mass="45474">MKYIYIVYKEENLSVFESQVLKFLRILKNDFGRDILLIVVKNKKTKENELKSKIEKYIKSSYMVIEESSPLLYSKWRKTIFRYFEHSDWENEKIVVHARSSKATVLGYELKRVFKNCVLIFDNRGIPLEEIDLMIKDSKKIKEKIKLQVSKVFFAICQKVAAKNSDCYIFVTNNLRKYMIQKHGYSESKDYLIIPTSIDLKEVSENINSVKDLNSYIYIGSNDCWQNGELIFKLFKEIEKRNSESKFIILSKDYNEFSKLNSTYKLKNITFNSATHKETLEILSRCGYGVIIRDDSVVNKVSSPTKLIEYLSVGLNVIYSGKIGIVEDLVNEYGKIVSNRLINLDINNMESVLVGKLENESSSIKDEKFIDYFSWDENVKKIIDKINDM</sequence>